<dbReference type="PROSITE" id="PS50112">
    <property type="entry name" value="PAS"/>
    <property type="match status" value="2"/>
</dbReference>
<dbReference type="CDD" id="cd00082">
    <property type="entry name" value="HisKA"/>
    <property type="match status" value="1"/>
</dbReference>
<dbReference type="InterPro" id="IPR036890">
    <property type="entry name" value="HATPase_C_sf"/>
</dbReference>
<evidence type="ECO:0000259" key="8">
    <source>
        <dbReference type="PROSITE" id="PS50112"/>
    </source>
</evidence>
<dbReference type="CDD" id="cd00130">
    <property type="entry name" value="PAS"/>
    <property type="match status" value="2"/>
</dbReference>
<dbReference type="InterPro" id="IPR001610">
    <property type="entry name" value="PAC"/>
</dbReference>
<sequence length="528" mass="60534">MDYDKKTKNELVKEIRRLNNVISNSITSEDAEVKQEEYPNNSQNGALYNLIFNQPFLGIVHFDEDRTIIDCNSQFVKIIGASREEIIGHNLLNFFDNKEILLAIKDAFADKISVFEGGYFNQFRNEEMFVKIFFNSYRDSNNEVILGTGLFEDITAKKKAEKEVELLAHSIQNISECVIITDPQNKILYVNKAFENIFGYTSEEIISESFGILRSLNNPKKINDEIYKTTSSKVWQGELLNVKKDGTEFPIFLSTTLLKNIEGKTYARIGVVRDITQRKKDEKELIEAKLKAEQSDKLKSEFLAQMSHEIRTPINVILNIANMILEDHYFDADEDTKATFSILDSAGKRITRTIDLILNMAEVQVGAYDYTPRRFDLFSDMYNLLYREFEKISEEKGIDFKWTKNTDNTLITADVYSVSQIFSNLLYNTVKFTNIGEVDVVFSRNSKGNLLVQFIDTGIGIGEEFLPHVFEIFSQEDRGHTRQFEGNGLGLALVKSYCELNKINIKIESTKGTGTTVSLVFPKTKYKD</sequence>
<name>A0A3B1CHX6_9ZZZZ</name>
<keyword evidence="6" id="KW-0902">Two-component regulatory system</keyword>
<dbReference type="PROSITE" id="PS50113">
    <property type="entry name" value="PAC"/>
    <property type="match status" value="1"/>
</dbReference>
<evidence type="ECO:0000256" key="1">
    <source>
        <dbReference type="ARBA" id="ARBA00000085"/>
    </source>
</evidence>
<dbReference type="InterPro" id="IPR035965">
    <property type="entry name" value="PAS-like_dom_sf"/>
</dbReference>
<dbReference type="InterPro" id="IPR005467">
    <property type="entry name" value="His_kinase_dom"/>
</dbReference>
<dbReference type="InterPro" id="IPR000700">
    <property type="entry name" value="PAS-assoc_C"/>
</dbReference>
<feature type="domain" description="PAS" evidence="8">
    <location>
        <begin position="59"/>
        <end position="92"/>
    </location>
</feature>
<dbReference type="InterPro" id="IPR003594">
    <property type="entry name" value="HATPase_dom"/>
</dbReference>
<feature type="domain" description="Histidine kinase" evidence="7">
    <location>
        <begin position="305"/>
        <end position="525"/>
    </location>
</feature>
<evidence type="ECO:0000259" key="9">
    <source>
        <dbReference type="PROSITE" id="PS50113"/>
    </source>
</evidence>
<feature type="domain" description="PAC" evidence="9">
    <location>
        <begin position="233"/>
        <end position="287"/>
    </location>
</feature>
<evidence type="ECO:0000256" key="4">
    <source>
        <dbReference type="ARBA" id="ARBA00022679"/>
    </source>
</evidence>
<dbReference type="EC" id="2.7.13.3" evidence="2"/>
<dbReference type="PANTHER" id="PTHR43711:SF1">
    <property type="entry name" value="HISTIDINE KINASE 1"/>
    <property type="match status" value="1"/>
</dbReference>
<dbReference type="Pfam" id="PF13426">
    <property type="entry name" value="PAS_9"/>
    <property type="match status" value="2"/>
</dbReference>
<dbReference type="Pfam" id="PF00512">
    <property type="entry name" value="HisKA"/>
    <property type="match status" value="1"/>
</dbReference>
<accession>A0A3B1CHX6</accession>
<dbReference type="SUPFAM" id="SSF55785">
    <property type="entry name" value="PYP-like sensor domain (PAS domain)"/>
    <property type="match status" value="2"/>
</dbReference>
<organism evidence="10">
    <name type="scientific">hydrothermal vent metagenome</name>
    <dbReference type="NCBI Taxonomy" id="652676"/>
    <lineage>
        <taxon>unclassified sequences</taxon>
        <taxon>metagenomes</taxon>
        <taxon>ecological metagenomes</taxon>
    </lineage>
</organism>
<dbReference type="InterPro" id="IPR036097">
    <property type="entry name" value="HisK_dim/P_sf"/>
</dbReference>
<dbReference type="Gene3D" id="3.30.450.20">
    <property type="entry name" value="PAS domain"/>
    <property type="match status" value="2"/>
</dbReference>
<dbReference type="SMART" id="SM00091">
    <property type="entry name" value="PAS"/>
    <property type="match status" value="2"/>
</dbReference>
<dbReference type="SUPFAM" id="SSF47384">
    <property type="entry name" value="Homodimeric domain of signal transducing histidine kinase"/>
    <property type="match status" value="1"/>
</dbReference>
<dbReference type="Gene3D" id="1.10.287.130">
    <property type="match status" value="1"/>
</dbReference>
<evidence type="ECO:0000256" key="3">
    <source>
        <dbReference type="ARBA" id="ARBA00022553"/>
    </source>
</evidence>
<dbReference type="PROSITE" id="PS50109">
    <property type="entry name" value="HIS_KIN"/>
    <property type="match status" value="1"/>
</dbReference>
<feature type="domain" description="PAS" evidence="8">
    <location>
        <begin position="163"/>
        <end position="220"/>
    </location>
</feature>
<dbReference type="SMART" id="SM00387">
    <property type="entry name" value="HATPase_c"/>
    <property type="match status" value="1"/>
</dbReference>
<dbReference type="SUPFAM" id="SSF55874">
    <property type="entry name" value="ATPase domain of HSP90 chaperone/DNA topoisomerase II/histidine kinase"/>
    <property type="match status" value="1"/>
</dbReference>
<dbReference type="InterPro" id="IPR003661">
    <property type="entry name" value="HisK_dim/P_dom"/>
</dbReference>
<evidence type="ECO:0000256" key="5">
    <source>
        <dbReference type="ARBA" id="ARBA00022777"/>
    </source>
</evidence>
<proteinExistence type="predicted"/>
<dbReference type="AlphaFoldDB" id="A0A3B1CHX6"/>
<dbReference type="PANTHER" id="PTHR43711">
    <property type="entry name" value="TWO-COMPONENT HISTIDINE KINASE"/>
    <property type="match status" value="1"/>
</dbReference>
<protein>
    <recommendedName>
        <fullName evidence="2">histidine kinase</fullName>
        <ecNumber evidence="2">2.7.13.3</ecNumber>
    </recommendedName>
</protein>
<keyword evidence="5" id="KW-0418">Kinase</keyword>
<dbReference type="Gene3D" id="3.30.565.10">
    <property type="entry name" value="Histidine kinase-like ATPase, C-terminal domain"/>
    <property type="match status" value="1"/>
</dbReference>
<dbReference type="GO" id="GO:0000155">
    <property type="term" value="F:phosphorelay sensor kinase activity"/>
    <property type="evidence" value="ECO:0007669"/>
    <property type="project" value="InterPro"/>
</dbReference>
<reference evidence="10" key="1">
    <citation type="submission" date="2018-06" db="EMBL/GenBank/DDBJ databases">
        <authorList>
            <person name="Zhirakovskaya E."/>
        </authorList>
    </citation>
    <scope>NUCLEOTIDE SEQUENCE</scope>
</reference>
<dbReference type="InterPro" id="IPR004358">
    <property type="entry name" value="Sig_transdc_His_kin-like_C"/>
</dbReference>
<dbReference type="NCBIfam" id="TIGR00229">
    <property type="entry name" value="sensory_box"/>
    <property type="match status" value="2"/>
</dbReference>
<evidence type="ECO:0000259" key="7">
    <source>
        <dbReference type="PROSITE" id="PS50109"/>
    </source>
</evidence>
<evidence type="ECO:0000256" key="2">
    <source>
        <dbReference type="ARBA" id="ARBA00012438"/>
    </source>
</evidence>
<dbReference type="EMBL" id="UOGD01000254">
    <property type="protein sequence ID" value="VAX23578.1"/>
    <property type="molecule type" value="Genomic_DNA"/>
</dbReference>
<comment type="catalytic activity">
    <reaction evidence="1">
        <text>ATP + protein L-histidine = ADP + protein N-phospho-L-histidine.</text>
        <dbReference type="EC" id="2.7.13.3"/>
    </reaction>
</comment>
<dbReference type="InterPro" id="IPR000014">
    <property type="entry name" value="PAS"/>
</dbReference>
<dbReference type="SMART" id="SM00086">
    <property type="entry name" value="PAC"/>
    <property type="match status" value="1"/>
</dbReference>
<dbReference type="SMART" id="SM00388">
    <property type="entry name" value="HisKA"/>
    <property type="match status" value="1"/>
</dbReference>
<keyword evidence="3" id="KW-0597">Phosphoprotein</keyword>
<dbReference type="InterPro" id="IPR050736">
    <property type="entry name" value="Sensor_HK_Regulatory"/>
</dbReference>
<evidence type="ECO:0000313" key="10">
    <source>
        <dbReference type="EMBL" id="VAX23578.1"/>
    </source>
</evidence>
<evidence type="ECO:0000256" key="6">
    <source>
        <dbReference type="ARBA" id="ARBA00023012"/>
    </source>
</evidence>
<dbReference type="PRINTS" id="PR00344">
    <property type="entry name" value="BCTRLSENSOR"/>
</dbReference>
<dbReference type="Pfam" id="PF02518">
    <property type="entry name" value="HATPase_c"/>
    <property type="match status" value="1"/>
</dbReference>
<keyword evidence="4" id="KW-0808">Transferase</keyword>
<gene>
    <name evidence="10" type="ORF">MNBD_IGNAVI01-1269</name>
</gene>